<dbReference type="PANTHER" id="PTHR31817:SF0">
    <property type="entry name" value="CHROMOSOME UNDETERMINED SCAFFOLD_67, WHOLE GENOME SHOTGUN SEQUENCE"/>
    <property type="match status" value="1"/>
</dbReference>
<gene>
    <name evidence="5" type="ORF">ESZ26_11625</name>
    <name evidence="6" type="ORF">ESZ27_17675</name>
</gene>
<dbReference type="RefSeq" id="WP_146799684.1">
    <property type="nucleotide sequence ID" value="NZ_VOLP01000014.1"/>
</dbReference>
<evidence type="ECO:0000256" key="1">
    <source>
        <dbReference type="ARBA" id="ARBA00001947"/>
    </source>
</evidence>
<proteinExistence type="predicted"/>
<evidence type="ECO:0000313" key="6">
    <source>
        <dbReference type="EMBL" id="TWX63153.1"/>
    </source>
</evidence>
<dbReference type="Proteomes" id="UP000321917">
    <property type="component" value="Unassembled WGS sequence"/>
</dbReference>
<dbReference type="Proteomes" id="UP000321525">
    <property type="component" value="Unassembled WGS sequence"/>
</dbReference>
<dbReference type="AlphaFoldDB" id="A0A5C6Q2U4"/>
<comment type="cofactor">
    <cofactor evidence="1">
        <name>Zn(2+)</name>
        <dbReference type="ChEBI" id="CHEBI:29105"/>
    </cofactor>
</comment>
<evidence type="ECO:0000256" key="4">
    <source>
        <dbReference type="ARBA" id="ARBA00023049"/>
    </source>
</evidence>
<keyword evidence="7" id="KW-1185">Reference proteome</keyword>
<comment type="caution">
    <text evidence="6">The sequence shown here is derived from an EMBL/GenBank/DDBJ whole genome shotgun (WGS) entry which is preliminary data.</text>
</comment>
<evidence type="ECO:0000313" key="7">
    <source>
        <dbReference type="Proteomes" id="UP000321525"/>
    </source>
</evidence>
<organism evidence="6 8">
    <name type="scientific">Colwellia hornerae</name>
    <dbReference type="NCBI Taxonomy" id="89402"/>
    <lineage>
        <taxon>Bacteria</taxon>
        <taxon>Pseudomonadati</taxon>
        <taxon>Pseudomonadota</taxon>
        <taxon>Gammaproteobacteria</taxon>
        <taxon>Alteromonadales</taxon>
        <taxon>Colwelliaceae</taxon>
        <taxon>Colwellia</taxon>
    </lineage>
</organism>
<dbReference type="InterPro" id="IPR012548">
    <property type="entry name" value="MATCAP"/>
</dbReference>
<name>A0A5C6Q2U4_9GAMM</name>
<keyword evidence="4" id="KW-0482">Metalloprotease</keyword>
<evidence type="ECO:0000256" key="3">
    <source>
        <dbReference type="ARBA" id="ARBA00022801"/>
    </source>
</evidence>
<dbReference type="EMBL" id="VOLQ01000051">
    <property type="protein sequence ID" value="TWX63153.1"/>
    <property type="molecule type" value="Genomic_DNA"/>
</dbReference>
<reference evidence="6 8" key="1">
    <citation type="submission" date="2019-07" db="EMBL/GenBank/DDBJ databases">
        <title>Genomes of sea-ice associated Colwellia species.</title>
        <authorList>
            <person name="Bowman J.P."/>
        </authorList>
    </citation>
    <scope>NUCLEOTIDE SEQUENCE [LARGE SCALE GENOMIC DNA]</scope>
    <source>
        <strain evidence="5 7">ACAM 607</strain>
        <strain evidence="6 8">IC036</strain>
    </source>
</reference>
<dbReference type="Pfam" id="PF08014">
    <property type="entry name" value="MATCAP"/>
    <property type="match status" value="1"/>
</dbReference>
<dbReference type="EMBL" id="VOLR01000015">
    <property type="protein sequence ID" value="TWX58337.1"/>
    <property type="molecule type" value="Genomic_DNA"/>
</dbReference>
<protein>
    <submittedName>
        <fullName evidence="6">DUF1704 domain-containing protein</fullName>
    </submittedName>
</protein>
<dbReference type="GO" id="GO:0006508">
    <property type="term" value="P:proteolysis"/>
    <property type="evidence" value="ECO:0007669"/>
    <property type="project" value="UniProtKB-KW"/>
</dbReference>
<dbReference type="GO" id="GO:0080164">
    <property type="term" value="P:regulation of nitric oxide metabolic process"/>
    <property type="evidence" value="ECO:0007669"/>
    <property type="project" value="TreeGrafter"/>
</dbReference>
<evidence type="ECO:0000313" key="8">
    <source>
        <dbReference type="Proteomes" id="UP000321917"/>
    </source>
</evidence>
<keyword evidence="2" id="KW-0645">Protease</keyword>
<dbReference type="PANTHER" id="PTHR31817">
    <property type="match status" value="1"/>
</dbReference>
<evidence type="ECO:0000256" key="2">
    <source>
        <dbReference type="ARBA" id="ARBA00022670"/>
    </source>
</evidence>
<accession>A0A5C6Q2U4</accession>
<evidence type="ECO:0000313" key="5">
    <source>
        <dbReference type="EMBL" id="TWX58337.1"/>
    </source>
</evidence>
<dbReference type="OrthoDB" id="9785840at2"/>
<keyword evidence="3" id="KW-0378">Hydrolase</keyword>
<dbReference type="SMART" id="SM01154">
    <property type="entry name" value="DUF1704"/>
    <property type="match status" value="1"/>
</dbReference>
<dbReference type="GO" id="GO:0008237">
    <property type="term" value="F:metallopeptidase activity"/>
    <property type="evidence" value="ECO:0007669"/>
    <property type="project" value="UniProtKB-KW"/>
</dbReference>
<sequence>MNKLAVEKERICKISSILYSASQPIRILTHLEWNRDIKRQFFADKAKELPKVSYPAFDPGKTLSLVTEARSLMGNSDIDEWLKRISTKLEYGALMMASVGTKKFYQFSEALYGKPTNPFTDGKSTPLELANIFDKQISSYASYNFGSPPPMCYLASDIAEQMQAAVTKMFGADAPKVEVVDELSANALANPKLIRIRKTACFTDLDAQQLINHEAHIHVATSINGLNQPHLKILAAGHPGTTKTQEGLAVFSEYITNSIDLDRLRRLADRIIAIQMSIEGADFLDVYNYFLGRIGNESQAYENTRRVFRGGVLTGGAPFTKDGVYLEGLIRVHNFLKAIAANGRADCLKLLFCGKLDIEDIPVLYKLEEMGLCQPGKYLPPWVEDARYLLAYLTCSEFLNKMDMPKIYSHYDELLHSIPKTFN</sequence>